<protein>
    <submittedName>
        <fullName evidence="1">Uncharacterized protein</fullName>
    </submittedName>
</protein>
<evidence type="ECO:0000313" key="2">
    <source>
        <dbReference type="Proteomes" id="UP000237105"/>
    </source>
</evidence>
<dbReference type="AlphaFoldDB" id="A0A2P5C788"/>
<gene>
    <name evidence="1" type="ORF">PanWU01x14_178450</name>
</gene>
<evidence type="ECO:0000313" key="1">
    <source>
        <dbReference type="EMBL" id="PON56864.1"/>
    </source>
</evidence>
<proteinExistence type="predicted"/>
<accession>A0A2P5C788</accession>
<comment type="caution">
    <text evidence="1">The sequence shown here is derived from an EMBL/GenBank/DDBJ whole genome shotgun (WGS) entry which is preliminary data.</text>
</comment>
<keyword evidence="2" id="KW-1185">Reference proteome</keyword>
<sequence>MRSGRWKWKWPCSARLPALRAVWPSGARILRATPSRACVVRPHSACRCTTSATFGHSPGSP</sequence>
<reference evidence="2" key="1">
    <citation type="submission" date="2016-06" db="EMBL/GenBank/DDBJ databases">
        <title>Parallel loss of symbiosis genes in relatives of nitrogen-fixing non-legume Parasponia.</title>
        <authorList>
            <person name="Van Velzen R."/>
            <person name="Holmer R."/>
            <person name="Bu F."/>
            <person name="Rutten L."/>
            <person name="Van Zeijl A."/>
            <person name="Liu W."/>
            <person name="Santuari L."/>
            <person name="Cao Q."/>
            <person name="Sharma T."/>
            <person name="Shen D."/>
            <person name="Roswanjaya Y."/>
            <person name="Wardhani T."/>
            <person name="Kalhor M.S."/>
            <person name="Jansen J."/>
            <person name="Van den Hoogen J."/>
            <person name="Gungor B."/>
            <person name="Hartog M."/>
            <person name="Hontelez J."/>
            <person name="Verver J."/>
            <person name="Yang W.-C."/>
            <person name="Schijlen E."/>
            <person name="Repin R."/>
            <person name="Schilthuizen M."/>
            <person name="Schranz E."/>
            <person name="Heidstra R."/>
            <person name="Miyata K."/>
            <person name="Fedorova E."/>
            <person name="Kohlen W."/>
            <person name="Bisseling T."/>
            <person name="Smit S."/>
            <person name="Geurts R."/>
        </authorList>
    </citation>
    <scope>NUCLEOTIDE SEQUENCE [LARGE SCALE GENOMIC DNA]</scope>
    <source>
        <strain evidence="2">cv. WU1-14</strain>
    </source>
</reference>
<dbReference type="Proteomes" id="UP000237105">
    <property type="component" value="Unassembled WGS sequence"/>
</dbReference>
<name>A0A2P5C788_PARAD</name>
<organism evidence="1 2">
    <name type="scientific">Parasponia andersonii</name>
    <name type="common">Sponia andersonii</name>
    <dbReference type="NCBI Taxonomy" id="3476"/>
    <lineage>
        <taxon>Eukaryota</taxon>
        <taxon>Viridiplantae</taxon>
        <taxon>Streptophyta</taxon>
        <taxon>Embryophyta</taxon>
        <taxon>Tracheophyta</taxon>
        <taxon>Spermatophyta</taxon>
        <taxon>Magnoliopsida</taxon>
        <taxon>eudicotyledons</taxon>
        <taxon>Gunneridae</taxon>
        <taxon>Pentapetalae</taxon>
        <taxon>rosids</taxon>
        <taxon>fabids</taxon>
        <taxon>Rosales</taxon>
        <taxon>Cannabaceae</taxon>
        <taxon>Parasponia</taxon>
    </lineage>
</organism>
<dbReference type="EMBL" id="JXTB01000166">
    <property type="protein sequence ID" value="PON56864.1"/>
    <property type="molecule type" value="Genomic_DNA"/>
</dbReference>